<protein>
    <submittedName>
        <fullName evidence="1">Uncharacterized protein</fullName>
    </submittedName>
</protein>
<keyword evidence="2" id="KW-1185">Reference proteome</keyword>
<organism evidence="1 2">
    <name type="scientific">Armatimonas rosea</name>
    <dbReference type="NCBI Taxonomy" id="685828"/>
    <lineage>
        <taxon>Bacteria</taxon>
        <taxon>Bacillati</taxon>
        <taxon>Armatimonadota</taxon>
        <taxon>Armatimonadia</taxon>
        <taxon>Armatimonadales</taxon>
        <taxon>Armatimonadaceae</taxon>
        <taxon>Armatimonas</taxon>
    </lineage>
</organism>
<dbReference type="EMBL" id="JACHGW010000004">
    <property type="protein sequence ID" value="MBB6052688.1"/>
    <property type="molecule type" value="Genomic_DNA"/>
</dbReference>
<accession>A0A7W9SUN6</accession>
<gene>
    <name evidence="1" type="ORF">HNQ39_004509</name>
</gene>
<reference evidence="1 2" key="1">
    <citation type="submission" date="2020-08" db="EMBL/GenBank/DDBJ databases">
        <title>Genomic Encyclopedia of Type Strains, Phase IV (KMG-IV): sequencing the most valuable type-strain genomes for metagenomic binning, comparative biology and taxonomic classification.</title>
        <authorList>
            <person name="Goeker M."/>
        </authorList>
    </citation>
    <scope>NUCLEOTIDE SEQUENCE [LARGE SCALE GENOMIC DNA]</scope>
    <source>
        <strain evidence="1 2">DSM 23562</strain>
    </source>
</reference>
<evidence type="ECO:0000313" key="2">
    <source>
        <dbReference type="Proteomes" id="UP000520814"/>
    </source>
</evidence>
<name>A0A7W9SUN6_ARMRO</name>
<evidence type="ECO:0000313" key="1">
    <source>
        <dbReference type="EMBL" id="MBB6052688.1"/>
    </source>
</evidence>
<dbReference type="AlphaFoldDB" id="A0A7W9SUN6"/>
<dbReference type="Proteomes" id="UP000520814">
    <property type="component" value="Unassembled WGS sequence"/>
</dbReference>
<sequence>MRTWGYRLATLVLLAAFAFTCALAYFGWLLPGSATTTAQRNAVHSRASARVGTHITGGGSHFGK</sequence>
<proteinExistence type="predicted"/>
<comment type="caution">
    <text evidence="1">The sequence shown here is derived from an EMBL/GenBank/DDBJ whole genome shotgun (WGS) entry which is preliminary data.</text>
</comment>
<dbReference type="RefSeq" id="WP_184202187.1">
    <property type="nucleotide sequence ID" value="NZ_JACHGW010000004.1"/>
</dbReference>